<evidence type="ECO:0000256" key="2">
    <source>
        <dbReference type="SAM" id="Phobius"/>
    </source>
</evidence>
<dbReference type="RefSeq" id="WP_399643439.1">
    <property type="nucleotide sequence ID" value="NZ_JBITYG010000001.1"/>
</dbReference>
<proteinExistence type="predicted"/>
<comment type="caution">
    <text evidence="3">The sequence shown here is derived from an EMBL/GenBank/DDBJ whole genome shotgun (WGS) entry which is preliminary data.</text>
</comment>
<evidence type="ECO:0000313" key="3">
    <source>
        <dbReference type="EMBL" id="MFI9099173.1"/>
    </source>
</evidence>
<sequence length="310" mass="32326">MADPLDDRLRDLARDTEPLIVLAGPADVRRRGERRRARRRLGAVAAVAAAALAVGSWAVLPRLESGAQTPAVSGSPSPDPLPTEPLTDALLPPTALPWDSYWRWRTVAGDVSAKISLMHCGASLYDPASASVRFYQGNANSSARYAVHALDDEAKATAELNRIRDELGKCGLVAAYTGKEGVAMNTVFRIYAATKQGGQVSQVWLADRGRFVSVLQVVLPATAGPNPPYFDGTPVQCMARSLEKLAPSSASATPDGTPSTSPSSVFAGGSVGGSAGGAAPGTEGGDPKFPPPDPEFPPDYVSPTSSSDRC</sequence>
<evidence type="ECO:0000256" key="1">
    <source>
        <dbReference type="SAM" id="MobiDB-lite"/>
    </source>
</evidence>
<name>A0ABW8BYE0_9ACTN</name>
<keyword evidence="2" id="KW-0812">Transmembrane</keyword>
<accession>A0ABW8BYE0</accession>
<organism evidence="3 4">
    <name type="scientific">Streptomyces fildesensis</name>
    <dbReference type="NCBI Taxonomy" id="375757"/>
    <lineage>
        <taxon>Bacteria</taxon>
        <taxon>Bacillati</taxon>
        <taxon>Actinomycetota</taxon>
        <taxon>Actinomycetes</taxon>
        <taxon>Kitasatosporales</taxon>
        <taxon>Streptomycetaceae</taxon>
        <taxon>Streptomyces</taxon>
    </lineage>
</organism>
<dbReference type="EMBL" id="JBITYG010000001">
    <property type="protein sequence ID" value="MFI9099173.1"/>
    <property type="molecule type" value="Genomic_DNA"/>
</dbReference>
<evidence type="ECO:0000313" key="4">
    <source>
        <dbReference type="Proteomes" id="UP001614394"/>
    </source>
</evidence>
<feature type="compositionally biased region" description="Low complexity" evidence="1">
    <location>
        <begin position="246"/>
        <end position="268"/>
    </location>
</feature>
<feature type="compositionally biased region" description="Gly residues" evidence="1">
    <location>
        <begin position="269"/>
        <end position="284"/>
    </location>
</feature>
<reference evidence="3 4" key="1">
    <citation type="submission" date="2024-10" db="EMBL/GenBank/DDBJ databases">
        <title>The Natural Products Discovery Center: Release of the First 8490 Sequenced Strains for Exploring Actinobacteria Biosynthetic Diversity.</title>
        <authorList>
            <person name="Kalkreuter E."/>
            <person name="Kautsar S.A."/>
            <person name="Yang D."/>
            <person name="Bader C.D."/>
            <person name="Teijaro C.N."/>
            <person name="Fluegel L."/>
            <person name="Davis C.M."/>
            <person name="Simpson J.R."/>
            <person name="Lauterbach L."/>
            <person name="Steele A.D."/>
            <person name="Gui C."/>
            <person name="Meng S."/>
            <person name="Li G."/>
            <person name="Viehrig K."/>
            <person name="Ye F."/>
            <person name="Su P."/>
            <person name="Kiefer A.F."/>
            <person name="Nichols A."/>
            <person name="Cepeda A.J."/>
            <person name="Yan W."/>
            <person name="Fan B."/>
            <person name="Jiang Y."/>
            <person name="Adhikari A."/>
            <person name="Zheng C.-J."/>
            <person name="Schuster L."/>
            <person name="Cowan T.M."/>
            <person name="Smanski M.J."/>
            <person name="Chevrette M.G."/>
            <person name="De Carvalho L.P.S."/>
            <person name="Shen B."/>
        </authorList>
    </citation>
    <scope>NUCLEOTIDE SEQUENCE [LARGE SCALE GENOMIC DNA]</scope>
    <source>
        <strain evidence="3 4">NPDC053399</strain>
    </source>
</reference>
<protein>
    <submittedName>
        <fullName evidence="3">Uncharacterized protein</fullName>
    </submittedName>
</protein>
<dbReference type="Proteomes" id="UP001614394">
    <property type="component" value="Unassembled WGS sequence"/>
</dbReference>
<feature type="compositionally biased region" description="Pro residues" evidence="1">
    <location>
        <begin position="288"/>
        <end position="297"/>
    </location>
</feature>
<keyword evidence="2" id="KW-0472">Membrane</keyword>
<feature type="transmembrane region" description="Helical" evidence="2">
    <location>
        <begin position="41"/>
        <end position="60"/>
    </location>
</feature>
<keyword evidence="2" id="KW-1133">Transmembrane helix</keyword>
<gene>
    <name evidence="3" type="ORF">ACIGXA_01515</name>
</gene>
<feature type="region of interest" description="Disordered" evidence="1">
    <location>
        <begin position="67"/>
        <end position="88"/>
    </location>
</feature>
<keyword evidence="4" id="KW-1185">Reference proteome</keyword>
<feature type="region of interest" description="Disordered" evidence="1">
    <location>
        <begin position="246"/>
        <end position="310"/>
    </location>
</feature>